<dbReference type="PANTHER" id="PTHR35020">
    <property type="entry name" value="N-ACETYLGLUCOSAMINE-INDUCED PROTEIN 1"/>
    <property type="match status" value="1"/>
</dbReference>
<gene>
    <name evidence="1" type="ORF">CONCODRAFT_68098</name>
</gene>
<dbReference type="GO" id="GO:0005737">
    <property type="term" value="C:cytoplasm"/>
    <property type="evidence" value="ECO:0007669"/>
    <property type="project" value="TreeGrafter"/>
</dbReference>
<dbReference type="EMBL" id="KQ964433">
    <property type="protein sequence ID" value="KXN73669.1"/>
    <property type="molecule type" value="Genomic_DNA"/>
</dbReference>
<dbReference type="Proteomes" id="UP000070444">
    <property type="component" value="Unassembled WGS sequence"/>
</dbReference>
<organism evidence="1 2">
    <name type="scientific">Conidiobolus coronatus (strain ATCC 28846 / CBS 209.66 / NRRL 28638)</name>
    <name type="common">Delacroixia coronata</name>
    <dbReference type="NCBI Taxonomy" id="796925"/>
    <lineage>
        <taxon>Eukaryota</taxon>
        <taxon>Fungi</taxon>
        <taxon>Fungi incertae sedis</taxon>
        <taxon>Zoopagomycota</taxon>
        <taxon>Entomophthoromycotina</taxon>
        <taxon>Entomophthoromycetes</taxon>
        <taxon>Entomophthorales</taxon>
        <taxon>Ancylistaceae</taxon>
        <taxon>Conidiobolus</taxon>
    </lineage>
</organism>
<accession>A0A137PF93</accession>
<dbReference type="AlphaFoldDB" id="A0A137PF93"/>
<dbReference type="PANTHER" id="PTHR35020:SF2">
    <property type="entry name" value="N-ACETYLGLUCOSAMINE-INDUCED PROTEIN 1"/>
    <property type="match status" value="1"/>
</dbReference>
<proteinExistence type="predicted"/>
<evidence type="ECO:0000313" key="1">
    <source>
        <dbReference type="EMBL" id="KXN73669.1"/>
    </source>
</evidence>
<reference evidence="1 2" key="1">
    <citation type="journal article" date="2015" name="Genome Biol. Evol.">
        <title>Phylogenomic analyses indicate that early fungi evolved digesting cell walls of algal ancestors of land plants.</title>
        <authorList>
            <person name="Chang Y."/>
            <person name="Wang S."/>
            <person name="Sekimoto S."/>
            <person name="Aerts A.L."/>
            <person name="Choi C."/>
            <person name="Clum A."/>
            <person name="LaButti K.M."/>
            <person name="Lindquist E.A."/>
            <person name="Yee Ngan C."/>
            <person name="Ohm R.A."/>
            <person name="Salamov A.A."/>
            <person name="Grigoriev I.V."/>
            <person name="Spatafora J.W."/>
            <person name="Berbee M.L."/>
        </authorList>
    </citation>
    <scope>NUCLEOTIDE SEQUENCE [LARGE SCALE GENOMIC DNA]</scope>
    <source>
        <strain evidence="1 2">NRRL 28638</strain>
    </source>
</reference>
<evidence type="ECO:0000313" key="2">
    <source>
        <dbReference type="Proteomes" id="UP000070444"/>
    </source>
</evidence>
<dbReference type="InterPro" id="IPR022036">
    <property type="entry name" value="DUF3605"/>
</dbReference>
<dbReference type="OMA" id="NEDIDHY"/>
<keyword evidence="2" id="KW-1185">Reference proteome</keyword>
<dbReference type="GO" id="GO:0006044">
    <property type="term" value="P:N-acetylglucosamine metabolic process"/>
    <property type="evidence" value="ECO:0007669"/>
    <property type="project" value="TreeGrafter"/>
</dbReference>
<dbReference type="STRING" id="796925.A0A137PF93"/>
<dbReference type="Pfam" id="PF12239">
    <property type="entry name" value="DUF3605"/>
    <property type="match status" value="1"/>
</dbReference>
<dbReference type="OrthoDB" id="498286at2759"/>
<protein>
    <submittedName>
        <fullName evidence="1">Uncharacterized protein</fullName>
    </submittedName>
</protein>
<name>A0A137PF93_CONC2</name>
<sequence>MKLNFYQIAEFIEKDQLDLFVRSDSGEKFYQDSMIKIREEYGSVSKYITEVILHPLTLTEGKAKPNVLFVKNDYPYDVNEDIDHYLIWSFEPWKDDEEISSYLREKIPDDKFVFFENPIHLRSVKDIFHIHVFSTKKELYP</sequence>